<protein>
    <submittedName>
        <fullName evidence="6">Phage integrase</fullName>
    </submittedName>
</protein>
<dbReference type="Proteomes" id="UP000002663">
    <property type="component" value="Chromosome"/>
</dbReference>
<dbReference type="InterPro" id="IPR050808">
    <property type="entry name" value="Phage_Integrase"/>
</dbReference>
<dbReference type="InterPro" id="IPR004107">
    <property type="entry name" value="Integrase_SAM-like_N"/>
</dbReference>
<evidence type="ECO:0000313" key="6">
    <source>
        <dbReference type="EMBL" id="BAK94153.1"/>
    </source>
</evidence>
<dbReference type="KEGG" id="thl:TEH_08260"/>
<dbReference type="InterPro" id="IPR011010">
    <property type="entry name" value="DNA_brk_join_enz"/>
</dbReference>
<dbReference type="GO" id="GO:0006310">
    <property type="term" value="P:DNA recombination"/>
    <property type="evidence" value="ECO:0007669"/>
    <property type="project" value="UniProtKB-KW"/>
</dbReference>
<evidence type="ECO:0000256" key="3">
    <source>
        <dbReference type="ARBA" id="ARBA00023125"/>
    </source>
</evidence>
<dbReference type="PANTHER" id="PTHR30629">
    <property type="entry name" value="PROPHAGE INTEGRASE"/>
    <property type="match status" value="1"/>
</dbReference>
<dbReference type="PANTHER" id="PTHR30629:SF2">
    <property type="entry name" value="PROPHAGE INTEGRASE INTS-RELATED"/>
    <property type="match status" value="1"/>
</dbReference>
<dbReference type="PROSITE" id="PS51898">
    <property type="entry name" value="TYR_RECOMBINASE"/>
    <property type="match status" value="1"/>
</dbReference>
<evidence type="ECO:0000256" key="1">
    <source>
        <dbReference type="ARBA" id="ARBA00008857"/>
    </source>
</evidence>
<keyword evidence="4" id="KW-0233">DNA recombination</keyword>
<dbReference type="Pfam" id="PF00589">
    <property type="entry name" value="Phage_integrase"/>
    <property type="match status" value="1"/>
</dbReference>
<dbReference type="GO" id="GO:0003677">
    <property type="term" value="F:DNA binding"/>
    <property type="evidence" value="ECO:0007669"/>
    <property type="project" value="UniProtKB-KW"/>
</dbReference>
<dbReference type="Gene3D" id="1.10.150.130">
    <property type="match status" value="1"/>
</dbReference>
<dbReference type="InterPro" id="IPR013762">
    <property type="entry name" value="Integrase-like_cat_sf"/>
</dbReference>
<evidence type="ECO:0000313" key="7">
    <source>
        <dbReference type="Proteomes" id="UP000002663"/>
    </source>
</evidence>
<evidence type="ECO:0000256" key="2">
    <source>
        <dbReference type="ARBA" id="ARBA00022908"/>
    </source>
</evidence>
<name>A0AAN1SH99_TETHN</name>
<dbReference type="InterPro" id="IPR002104">
    <property type="entry name" value="Integrase_catalytic"/>
</dbReference>
<dbReference type="Pfam" id="PF14657">
    <property type="entry name" value="Arm-DNA-bind_4"/>
    <property type="match status" value="1"/>
</dbReference>
<evidence type="ECO:0000256" key="4">
    <source>
        <dbReference type="ARBA" id="ARBA00023172"/>
    </source>
</evidence>
<dbReference type="CDD" id="cd01189">
    <property type="entry name" value="INT_ICEBs1_C_like"/>
    <property type="match status" value="1"/>
</dbReference>
<proteinExistence type="inferred from homology"/>
<dbReference type="SUPFAM" id="SSF56349">
    <property type="entry name" value="DNA breaking-rejoining enzymes"/>
    <property type="match status" value="1"/>
</dbReference>
<evidence type="ECO:0000259" key="5">
    <source>
        <dbReference type="PROSITE" id="PS51898"/>
    </source>
</evidence>
<sequence>MKNKGPIKEYKIANGETRYKFKVYLGINPYTGKEVRPNRRGFKTRREASIELKRLKANWLEDIESQYNKQKELENKGKTFEEVYDIWLDEYIPNVDKSTLFKTKQLFDNHILPAFGNLYIKDITAMDAQKQMNAWQKEFVKASTIMSYAGLVFDCAVRLEEISSNPISAIRKPSKKKESKKDASFNFYDKEELKEFMAAAEMSSNKKAYVFFRLLAFTGIRRGEILALRWYDIDFNEQTLSINKAIAHSETGLYEKDVKTKASNRVISIDDITTKILKEFQGVSDKEVRIFPAENGGILSPAKPRKWLYTIQNYIDKKRKENEEDAKPMKRITTHGFRHTHASLLFEAGASIKDVQYRLGHSDIKTTMDTYTHVTKQAKENLANNFNDYVDF</sequence>
<accession>A0AAN1SH99</accession>
<dbReference type="Pfam" id="PF14659">
    <property type="entry name" value="Phage_int_SAM_3"/>
    <property type="match status" value="1"/>
</dbReference>
<organism evidence="6 7">
    <name type="scientific">Tetragenococcus halophilus (strain DSM 20338 / JCM 20259 / NCIMB 9735 / NBRC 12172)</name>
    <name type="common">Pediococcus halophilus</name>
    <dbReference type="NCBI Taxonomy" id="945021"/>
    <lineage>
        <taxon>Bacteria</taxon>
        <taxon>Bacillati</taxon>
        <taxon>Bacillota</taxon>
        <taxon>Bacilli</taxon>
        <taxon>Lactobacillales</taxon>
        <taxon>Enterococcaceae</taxon>
        <taxon>Tetragenococcus</taxon>
    </lineage>
</organism>
<dbReference type="InterPro" id="IPR010998">
    <property type="entry name" value="Integrase_recombinase_N"/>
</dbReference>
<dbReference type="RefSeq" id="WP_014124217.1">
    <property type="nucleotide sequence ID" value="NC_016052.1"/>
</dbReference>
<dbReference type="InterPro" id="IPR028259">
    <property type="entry name" value="AP2-like_int_N"/>
</dbReference>
<dbReference type="GO" id="GO:0015074">
    <property type="term" value="P:DNA integration"/>
    <property type="evidence" value="ECO:0007669"/>
    <property type="project" value="UniProtKB-KW"/>
</dbReference>
<dbReference type="EMBL" id="AP012046">
    <property type="protein sequence ID" value="BAK94153.1"/>
    <property type="molecule type" value="Genomic_DNA"/>
</dbReference>
<comment type="similarity">
    <text evidence="1">Belongs to the 'phage' integrase family.</text>
</comment>
<dbReference type="Gene3D" id="1.10.443.10">
    <property type="entry name" value="Intergrase catalytic core"/>
    <property type="match status" value="1"/>
</dbReference>
<reference evidence="6 7" key="1">
    <citation type="submission" date="2011-01" db="EMBL/GenBank/DDBJ databases">
        <title>Whole genome sequence of Tetragenococcus halophilus NBRC 12172.</title>
        <authorList>
            <person name="Nakazawa H."/>
            <person name="Omata S."/>
            <person name="Koga C."/>
            <person name="Watanabe Y."/>
            <person name="Katano Y."/>
            <person name="Ito N."/>
            <person name="Tsukatani N."/>
            <person name="Ankai A."/>
            <person name="Oguchi A."/>
            <person name="Fukui S."/>
            <person name="Yashiro I."/>
            <person name="Kamata S."/>
            <person name="Hashimoto Y."/>
            <person name="Yamazaki J."/>
            <person name="Taguchi H."/>
            <person name="Tanaka A."/>
            <person name="Koyama T."/>
            <person name="Ichige A."/>
            <person name="Hanya Y."/>
            <person name="Tanikawa S."/>
            <person name="Yamazaki S."/>
            <person name="Fujita N."/>
        </authorList>
    </citation>
    <scope>NUCLEOTIDE SEQUENCE [LARGE SCALE GENOMIC DNA]</scope>
    <source>
        <strain evidence="7">DSM 20338 / JCM 20259 / NCIMB 9735 / NBRC 12172</strain>
    </source>
</reference>
<dbReference type="AlphaFoldDB" id="A0AAN1SH99"/>
<keyword evidence="3" id="KW-0238">DNA-binding</keyword>
<gene>
    <name evidence="6" type="ordered locus">TEH_08260</name>
</gene>
<keyword evidence="2" id="KW-0229">DNA integration</keyword>
<feature type="domain" description="Tyr recombinase" evidence="5">
    <location>
        <begin position="183"/>
        <end position="384"/>
    </location>
</feature>